<accession>A0ABY5C712</accession>
<comment type="pathway">
    <text evidence="3">Cofactor biosynthesis; coenzyme A biosynthesis; CoA from (R)-pantothenate: step 5/5.</text>
</comment>
<dbReference type="InterPro" id="IPR027417">
    <property type="entry name" value="P-loop_NTPase"/>
</dbReference>
<sequence>MTKVIGLTGGIATGKSTAARYLVSQGVAVLDLDAETHELEAHDSAIIQQITATFGPEVQVDGQIDRHRLGQLVFADPTQLKRLVRIINPALLQRVTAAMAELDLLVLDAPTLFENGFTSYVDQILMVTCEPLVQMQRLIARNQVSISRASQLMGAQWSQATKAALADWVVDSTAGATQLTHQLQTWLEKMR</sequence>
<dbReference type="Gene3D" id="3.40.50.300">
    <property type="entry name" value="P-loop containing nucleotide triphosphate hydrolases"/>
    <property type="match status" value="1"/>
</dbReference>
<keyword evidence="3 5" id="KW-0808">Transferase</keyword>
<name>A0ABY5C712_9LACO</name>
<gene>
    <name evidence="3 5" type="primary">coaE</name>
    <name evidence="5" type="ORF">M8332_03035</name>
</gene>
<dbReference type="SUPFAM" id="SSF52540">
    <property type="entry name" value="P-loop containing nucleoside triphosphate hydrolases"/>
    <property type="match status" value="1"/>
</dbReference>
<keyword evidence="3 5" id="KW-0418">Kinase</keyword>
<keyword evidence="3" id="KW-0173">Coenzyme A biosynthesis</keyword>
<dbReference type="EMBL" id="CP097478">
    <property type="protein sequence ID" value="USS93824.1"/>
    <property type="molecule type" value="Genomic_DNA"/>
</dbReference>
<comment type="similarity">
    <text evidence="3">Belongs to the CoaE family.</text>
</comment>
<evidence type="ECO:0000256" key="3">
    <source>
        <dbReference type="HAMAP-Rule" id="MF_00376"/>
    </source>
</evidence>
<dbReference type="PANTHER" id="PTHR10695:SF46">
    <property type="entry name" value="BIFUNCTIONAL COENZYME A SYNTHASE-RELATED"/>
    <property type="match status" value="1"/>
</dbReference>
<protein>
    <recommendedName>
        <fullName evidence="3 4">Dephospho-CoA kinase</fullName>
        <ecNumber evidence="3 4">2.7.1.24</ecNumber>
    </recommendedName>
    <alternativeName>
        <fullName evidence="3">Dephosphocoenzyme A kinase</fullName>
    </alternativeName>
</protein>
<feature type="binding site" evidence="3">
    <location>
        <begin position="12"/>
        <end position="17"/>
    </location>
    <ligand>
        <name>ATP</name>
        <dbReference type="ChEBI" id="CHEBI:30616"/>
    </ligand>
</feature>
<keyword evidence="2 3" id="KW-0067">ATP-binding</keyword>
<dbReference type="RefSeq" id="WP_252780701.1">
    <property type="nucleotide sequence ID" value="NZ_CP097478.1"/>
</dbReference>
<evidence type="ECO:0000256" key="2">
    <source>
        <dbReference type="ARBA" id="ARBA00022840"/>
    </source>
</evidence>
<evidence type="ECO:0000256" key="1">
    <source>
        <dbReference type="ARBA" id="ARBA00022741"/>
    </source>
</evidence>
<dbReference type="GO" id="GO:0004140">
    <property type="term" value="F:dephospho-CoA kinase activity"/>
    <property type="evidence" value="ECO:0007669"/>
    <property type="project" value="UniProtKB-EC"/>
</dbReference>
<dbReference type="NCBIfam" id="TIGR00152">
    <property type="entry name" value="dephospho-CoA kinase"/>
    <property type="match status" value="1"/>
</dbReference>
<dbReference type="EC" id="2.7.1.24" evidence="3 4"/>
<keyword evidence="3" id="KW-0963">Cytoplasm</keyword>
<dbReference type="HAMAP" id="MF_00376">
    <property type="entry name" value="Dephospho_CoA_kinase"/>
    <property type="match status" value="1"/>
</dbReference>
<dbReference type="InterPro" id="IPR001977">
    <property type="entry name" value="Depp_CoAkinase"/>
</dbReference>
<comment type="catalytic activity">
    <reaction evidence="3">
        <text>3'-dephospho-CoA + ATP = ADP + CoA + H(+)</text>
        <dbReference type="Rhea" id="RHEA:18245"/>
        <dbReference type="ChEBI" id="CHEBI:15378"/>
        <dbReference type="ChEBI" id="CHEBI:30616"/>
        <dbReference type="ChEBI" id="CHEBI:57287"/>
        <dbReference type="ChEBI" id="CHEBI:57328"/>
        <dbReference type="ChEBI" id="CHEBI:456216"/>
        <dbReference type="EC" id="2.7.1.24"/>
    </reaction>
</comment>
<comment type="function">
    <text evidence="3">Catalyzes the phosphorylation of the 3'-hydroxyl group of dephosphocoenzyme A to form coenzyme A.</text>
</comment>
<comment type="subcellular location">
    <subcellularLocation>
        <location evidence="3">Cytoplasm</location>
    </subcellularLocation>
</comment>
<proteinExistence type="inferred from homology"/>
<dbReference type="PROSITE" id="PS51219">
    <property type="entry name" value="DPCK"/>
    <property type="match status" value="1"/>
</dbReference>
<evidence type="ECO:0000256" key="4">
    <source>
        <dbReference type="NCBIfam" id="TIGR00152"/>
    </source>
</evidence>
<dbReference type="Pfam" id="PF01121">
    <property type="entry name" value="CoaE"/>
    <property type="match status" value="1"/>
</dbReference>
<reference evidence="5" key="1">
    <citation type="submission" date="2022-05" db="EMBL/GenBank/DDBJ databases">
        <authorList>
            <person name="Oliphant S.A."/>
            <person name="Watson-Haigh N.S."/>
            <person name="Sumby K.M."/>
            <person name="Gardner J.M."/>
            <person name="Jiranek V."/>
        </authorList>
    </citation>
    <scope>NUCLEOTIDE SEQUENCE</scope>
    <source>
        <strain evidence="5">Ru20-1</strain>
    </source>
</reference>
<keyword evidence="6" id="KW-1185">Reference proteome</keyword>
<evidence type="ECO:0000313" key="5">
    <source>
        <dbReference type="EMBL" id="USS93824.1"/>
    </source>
</evidence>
<dbReference type="CDD" id="cd02022">
    <property type="entry name" value="DPCK"/>
    <property type="match status" value="1"/>
</dbReference>
<keyword evidence="1 3" id="KW-0547">Nucleotide-binding</keyword>
<organism evidence="5 6">
    <name type="scientific">Fructilactobacillus ixorae</name>
    <dbReference type="NCBI Taxonomy" id="1750535"/>
    <lineage>
        <taxon>Bacteria</taxon>
        <taxon>Bacillati</taxon>
        <taxon>Bacillota</taxon>
        <taxon>Bacilli</taxon>
        <taxon>Lactobacillales</taxon>
        <taxon>Lactobacillaceae</taxon>
        <taxon>Fructilactobacillus</taxon>
    </lineage>
</organism>
<evidence type="ECO:0000313" key="6">
    <source>
        <dbReference type="Proteomes" id="UP001057532"/>
    </source>
</evidence>
<dbReference type="Proteomes" id="UP001057532">
    <property type="component" value="Chromosome"/>
</dbReference>
<dbReference type="PANTHER" id="PTHR10695">
    <property type="entry name" value="DEPHOSPHO-COA KINASE-RELATED"/>
    <property type="match status" value="1"/>
</dbReference>